<dbReference type="Pfam" id="PF02861">
    <property type="entry name" value="Clp_N"/>
    <property type="match status" value="2"/>
</dbReference>
<evidence type="ECO:0000313" key="4">
    <source>
        <dbReference type="Proteomes" id="UP000520767"/>
    </source>
</evidence>
<keyword evidence="3" id="KW-0378">Hydrolase</keyword>
<dbReference type="Gene3D" id="1.10.1780.10">
    <property type="entry name" value="Clp, N-terminal domain"/>
    <property type="match status" value="2"/>
</dbReference>
<dbReference type="GO" id="GO:0005524">
    <property type="term" value="F:ATP binding"/>
    <property type="evidence" value="ECO:0007669"/>
    <property type="project" value="UniProtKB-KW"/>
</dbReference>
<proteinExistence type="predicted"/>
<keyword evidence="3" id="KW-0547">Nucleotide-binding</keyword>
<accession>A0A7W7QDR6</accession>
<evidence type="ECO:0000313" key="3">
    <source>
        <dbReference type="EMBL" id="MBB4911765.1"/>
    </source>
</evidence>
<dbReference type="GO" id="GO:0008233">
    <property type="term" value="F:peptidase activity"/>
    <property type="evidence" value="ECO:0007669"/>
    <property type="project" value="UniProtKB-KW"/>
</dbReference>
<organism evidence="3 4">
    <name type="scientific">Actinophytocola algeriensis</name>
    <dbReference type="NCBI Taxonomy" id="1768010"/>
    <lineage>
        <taxon>Bacteria</taxon>
        <taxon>Bacillati</taxon>
        <taxon>Actinomycetota</taxon>
        <taxon>Actinomycetes</taxon>
        <taxon>Pseudonocardiales</taxon>
        <taxon>Pseudonocardiaceae</taxon>
    </lineage>
</organism>
<keyword evidence="1" id="KW-0677">Repeat</keyword>
<dbReference type="AlphaFoldDB" id="A0A7W7QDR6"/>
<dbReference type="SUPFAM" id="SSF81923">
    <property type="entry name" value="Double Clp-N motif"/>
    <property type="match status" value="2"/>
</dbReference>
<evidence type="ECO:0000259" key="2">
    <source>
        <dbReference type="PROSITE" id="PS51903"/>
    </source>
</evidence>
<sequence length="170" mass="18292">MFNRFTDVARRVVTEAAKQARREVTEEHLLLALLDQEGTTSARLLSEAGVTADKVDAAFRTAERKGGLSDAEAAAMLRELGIDVDEVVAGVERALGKGVLTPPARDRRFGDAAKDVLRGALAQAKSLRDRELGDEHLLLALAAHEGVAGQLLATHGLSYLDVRARLRGRT</sequence>
<keyword evidence="4" id="KW-1185">Reference proteome</keyword>
<keyword evidence="3" id="KW-0645">Protease</keyword>
<reference evidence="3 4" key="1">
    <citation type="submission" date="2020-08" db="EMBL/GenBank/DDBJ databases">
        <title>Genomic Encyclopedia of Type Strains, Phase III (KMG-III): the genomes of soil and plant-associated and newly described type strains.</title>
        <authorList>
            <person name="Whitman W."/>
        </authorList>
    </citation>
    <scope>NUCLEOTIDE SEQUENCE [LARGE SCALE GENOMIC DNA]</scope>
    <source>
        <strain evidence="3 4">CECT 8960</strain>
    </source>
</reference>
<dbReference type="InterPro" id="IPR004176">
    <property type="entry name" value="Clp_R_N"/>
</dbReference>
<dbReference type="PROSITE" id="PS51903">
    <property type="entry name" value="CLP_R"/>
    <property type="match status" value="1"/>
</dbReference>
<name>A0A7W7QDR6_9PSEU</name>
<dbReference type="Proteomes" id="UP000520767">
    <property type="component" value="Unassembled WGS sequence"/>
</dbReference>
<gene>
    <name evidence="3" type="ORF">FHR82_008036</name>
</gene>
<protein>
    <submittedName>
        <fullName evidence="3">ATP-dependent Clp protease ATP-binding subunit ClpA</fullName>
    </submittedName>
</protein>
<dbReference type="InterPro" id="IPR036628">
    <property type="entry name" value="Clp_N_dom_sf"/>
</dbReference>
<dbReference type="GO" id="GO:0006508">
    <property type="term" value="P:proteolysis"/>
    <property type="evidence" value="ECO:0007669"/>
    <property type="project" value="UniProtKB-KW"/>
</dbReference>
<keyword evidence="3" id="KW-0067">ATP-binding</keyword>
<feature type="domain" description="Clp R" evidence="2">
    <location>
        <begin position="1"/>
        <end position="170"/>
    </location>
</feature>
<comment type="caution">
    <text evidence="3">The sequence shown here is derived from an EMBL/GenBank/DDBJ whole genome shotgun (WGS) entry which is preliminary data.</text>
</comment>
<dbReference type="EMBL" id="JACHJQ010000011">
    <property type="protein sequence ID" value="MBB4911765.1"/>
    <property type="molecule type" value="Genomic_DNA"/>
</dbReference>
<dbReference type="RefSeq" id="WP_184815776.1">
    <property type="nucleotide sequence ID" value="NZ_JACHJQ010000011.1"/>
</dbReference>
<evidence type="ECO:0000256" key="1">
    <source>
        <dbReference type="PROSITE-ProRule" id="PRU01251"/>
    </source>
</evidence>